<comment type="catalytic activity">
    <reaction evidence="1">
        <text>ATP + protein L-histidine = ADP + protein N-phospho-L-histidine.</text>
        <dbReference type="EC" id="2.7.13.3"/>
    </reaction>
</comment>
<dbReference type="Pfam" id="PF02518">
    <property type="entry name" value="HATPase_c"/>
    <property type="match status" value="1"/>
</dbReference>
<keyword evidence="6 10" id="KW-0812">Transmembrane</keyword>
<feature type="transmembrane region" description="Helical" evidence="10">
    <location>
        <begin position="199"/>
        <end position="221"/>
    </location>
</feature>
<comment type="subcellular location">
    <subcellularLocation>
        <location evidence="2">Membrane</location>
    </subcellularLocation>
</comment>
<dbReference type="Pfam" id="PF08521">
    <property type="entry name" value="2CSK_N"/>
    <property type="match status" value="1"/>
</dbReference>
<dbReference type="PANTHER" id="PTHR45436:SF1">
    <property type="entry name" value="SENSOR PROTEIN QSEC"/>
    <property type="match status" value="1"/>
</dbReference>
<gene>
    <name evidence="12" type="ORF">AX13_10050</name>
</gene>
<keyword evidence="7 12" id="KW-0418">Kinase</keyword>
<dbReference type="CDD" id="cd00075">
    <property type="entry name" value="HATPase"/>
    <property type="match status" value="1"/>
</dbReference>
<dbReference type="InterPro" id="IPR036890">
    <property type="entry name" value="HATPase_C_sf"/>
</dbReference>
<evidence type="ECO:0000256" key="5">
    <source>
        <dbReference type="ARBA" id="ARBA00022679"/>
    </source>
</evidence>
<reference evidence="12 13" key="1">
    <citation type="submission" date="2014-01" db="EMBL/GenBank/DDBJ databases">
        <title>Interspecies Systems Biology Uncovers Metabolites Affecting C. elegans Gene Expression and Life History Traits.</title>
        <authorList>
            <person name="Watson E."/>
            <person name="Macneil L.T."/>
            <person name="Ritter A.D."/>
            <person name="Yilmaz L.S."/>
            <person name="Rosebrock A.P."/>
            <person name="Caudy A.A."/>
            <person name="Walhout A.J."/>
        </authorList>
    </citation>
    <scope>NUCLEOTIDE SEQUENCE [LARGE SCALE GENOMIC DNA]</scope>
    <source>
        <strain evidence="12 13">DA1877</strain>
    </source>
</reference>
<evidence type="ECO:0000256" key="10">
    <source>
        <dbReference type="SAM" id="Phobius"/>
    </source>
</evidence>
<keyword evidence="9 10" id="KW-0472">Membrane</keyword>
<dbReference type="InterPro" id="IPR013727">
    <property type="entry name" value="2CSK_N"/>
</dbReference>
<proteinExistence type="predicted"/>
<dbReference type="PRINTS" id="PR00344">
    <property type="entry name" value="BCTRLSENSOR"/>
</dbReference>
<dbReference type="Proteomes" id="UP000020766">
    <property type="component" value="Unassembled WGS sequence"/>
</dbReference>
<evidence type="ECO:0000313" key="12">
    <source>
        <dbReference type="EMBL" id="EXU78740.1"/>
    </source>
</evidence>
<dbReference type="SUPFAM" id="SSF55874">
    <property type="entry name" value="ATPase domain of HSP90 chaperone/DNA topoisomerase II/histidine kinase"/>
    <property type="match status" value="1"/>
</dbReference>
<evidence type="ECO:0000313" key="13">
    <source>
        <dbReference type="Proteomes" id="UP000020766"/>
    </source>
</evidence>
<evidence type="ECO:0000256" key="4">
    <source>
        <dbReference type="ARBA" id="ARBA00022553"/>
    </source>
</evidence>
<dbReference type="PATRIC" id="fig|1457173.3.peg.3410"/>
<keyword evidence="13" id="KW-1185">Reference proteome</keyword>
<evidence type="ECO:0000256" key="6">
    <source>
        <dbReference type="ARBA" id="ARBA00022692"/>
    </source>
</evidence>
<dbReference type="GO" id="GO:0000155">
    <property type="term" value="F:phosphorelay sensor kinase activity"/>
    <property type="evidence" value="ECO:0007669"/>
    <property type="project" value="InterPro"/>
</dbReference>
<evidence type="ECO:0000256" key="7">
    <source>
        <dbReference type="ARBA" id="ARBA00022777"/>
    </source>
</evidence>
<keyword evidence="5" id="KW-0808">Transferase</keyword>
<dbReference type="EMBL" id="JBOK01000028">
    <property type="protein sequence ID" value="EXU78740.1"/>
    <property type="molecule type" value="Genomic_DNA"/>
</dbReference>
<name>A0A014NY11_9BURK</name>
<dbReference type="Gene3D" id="1.10.287.130">
    <property type="match status" value="1"/>
</dbReference>
<keyword evidence="8 10" id="KW-1133">Transmembrane helix</keyword>
<dbReference type="InterPro" id="IPR003661">
    <property type="entry name" value="HisK_dim/P_dom"/>
</dbReference>
<dbReference type="PROSITE" id="PS50109">
    <property type="entry name" value="HIS_KIN"/>
    <property type="match status" value="1"/>
</dbReference>
<dbReference type="SMART" id="SM00387">
    <property type="entry name" value="HATPase_c"/>
    <property type="match status" value="1"/>
</dbReference>
<dbReference type="STRING" id="225991.MA05_11760"/>
<evidence type="ECO:0000256" key="2">
    <source>
        <dbReference type="ARBA" id="ARBA00004370"/>
    </source>
</evidence>
<organism evidence="12 13">
    <name type="scientific">Comamonas aquatica DA1877</name>
    <dbReference type="NCBI Taxonomy" id="1457173"/>
    <lineage>
        <taxon>Bacteria</taxon>
        <taxon>Pseudomonadati</taxon>
        <taxon>Pseudomonadota</taxon>
        <taxon>Betaproteobacteria</taxon>
        <taxon>Burkholderiales</taxon>
        <taxon>Comamonadaceae</taxon>
        <taxon>Comamonas</taxon>
    </lineage>
</organism>
<accession>A0A014NY11</accession>
<dbReference type="InterPro" id="IPR004358">
    <property type="entry name" value="Sig_transdc_His_kin-like_C"/>
</dbReference>
<dbReference type="EC" id="2.7.13.3" evidence="3"/>
<evidence type="ECO:0000259" key="11">
    <source>
        <dbReference type="PROSITE" id="PS50109"/>
    </source>
</evidence>
<evidence type="ECO:0000256" key="3">
    <source>
        <dbReference type="ARBA" id="ARBA00012438"/>
    </source>
</evidence>
<dbReference type="CDD" id="cd00082">
    <property type="entry name" value="HisKA"/>
    <property type="match status" value="1"/>
</dbReference>
<evidence type="ECO:0000256" key="1">
    <source>
        <dbReference type="ARBA" id="ARBA00000085"/>
    </source>
</evidence>
<dbReference type="Pfam" id="PF00512">
    <property type="entry name" value="HisKA"/>
    <property type="match status" value="1"/>
</dbReference>
<dbReference type="SUPFAM" id="SSF47384">
    <property type="entry name" value="Homodimeric domain of signal transducing histidine kinase"/>
    <property type="match status" value="1"/>
</dbReference>
<sequence>MCWKRIKRLAQSTGARWKGGRWLQRWWRRSTLWQRLALWLLPALLLVMSLELWMTRQDALAAANAAYDRSLLGALKSIDANISTASGGLSVELPYRMFEFFELTASGQVFFRVATSDGLVELGSADLPEPAQPPDLATPVFYDAVYFGEPLRVAAYRRALGGVQDAPSQASVLLQIGESTRSRQEFSDRFVRGAMRHDALVLLLLLCGSAVVLMVALRPLARLVREVQSRSANDLTHIDDGDLPADVRPLVAAVNQQMRRSQELIAVQREFLDDASHQLRTHLTTLQMQVDYARRTDDAEQVRTALDALANEIGRATRSAQQLLALGRSDTAAVAMVPVDLQALLRAVALQWLPQARAKRIDLGLQPSAAPALVAVGDPGLLHEALSNLVANAIAYTPVQGSITLSAAADAHDWSLQVEDSGPGLAEAERAALGQRFRRGSNAGQGGFGLGLSIVRTIAQRHGGRLLLAARSAGPGLHAMIVWPRSTTAADTVGAP</sequence>
<feature type="domain" description="Histidine kinase" evidence="11">
    <location>
        <begin position="274"/>
        <end position="487"/>
    </location>
</feature>
<comment type="caution">
    <text evidence="12">The sequence shown here is derived from an EMBL/GenBank/DDBJ whole genome shotgun (WGS) entry which is preliminary data.</text>
</comment>
<dbReference type="AlphaFoldDB" id="A0A014NY11"/>
<dbReference type="GO" id="GO:0005886">
    <property type="term" value="C:plasma membrane"/>
    <property type="evidence" value="ECO:0007669"/>
    <property type="project" value="TreeGrafter"/>
</dbReference>
<evidence type="ECO:0000256" key="9">
    <source>
        <dbReference type="ARBA" id="ARBA00023136"/>
    </source>
</evidence>
<dbReference type="InterPro" id="IPR003594">
    <property type="entry name" value="HATPase_dom"/>
</dbReference>
<dbReference type="Gene3D" id="3.30.565.10">
    <property type="entry name" value="Histidine kinase-like ATPase, C-terminal domain"/>
    <property type="match status" value="1"/>
</dbReference>
<dbReference type="InterPro" id="IPR036097">
    <property type="entry name" value="HisK_dim/P_sf"/>
</dbReference>
<dbReference type="InterPro" id="IPR005467">
    <property type="entry name" value="His_kinase_dom"/>
</dbReference>
<protein>
    <recommendedName>
        <fullName evidence="3">histidine kinase</fullName>
        <ecNumber evidence="3">2.7.13.3</ecNumber>
    </recommendedName>
</protein>
<dbReference type="RefSeq" id="WP_081770852.1">
    <property type="nucleotide sequence ID" value="NZ_JBOK01000028.1"/>
</dbReference>
<dbReference type="SMART" id="SM00388">
    <property type="entry name" value="HisKA"/>
    <property type="match status" value="1"/>
</dbReference>
<dbReference type="InterPro" id="IPR050428">
    <property type="entry name" value="TCS_sensor_his_kinase"/>
</dbReference>
<evidence type="ECO:0000256" key="8">
    <source>
        <dbReference type="ARBA" id="ARBA00022989"/>
    </source>
</evidence>
<dbReference type="PANTHER" id="PTHR45436">
    <property type="entry name" value="SENSOR HISTIDINE KINASE YKOH"/>
    <property type="match status" value="1"/>
</dbReference>
<keyword evidence="4" id="KW-0597">Phosphoprotein</keyword>